<dbReference type="AlphaFoldDB" id="Q6K920"/>
<protein>
    <submittedName>
        <fullName evidence="2">Uncharacterized protein</fullName>
    </submittedName>
</protein>
<dbReference type="EMBL" id="AP004086">
    <property type="protein sequence ID" value="BAD23037.1"/>
    <property type="molecule type" value="Genomic_DNA"/>
</dbReference>
<evidence type="ECO:0000313" key="3">
    <source>
        <dbReference type="Proteomes" id="UP000000763"/>
    </source>
</evidence>
<organism evidence="2 3">
    <name type="scientific">Oryza sativa subsp. japonica</name>
    <name type="common">Rice</name>
    <dbReference type="NCBI Taxonomy" id="39947"/>
    <lineage>
        <taxon>Eukaryota</taxon>
        <taxon>Viridiplantae</taxon>
        <taxon>Streptophyta</taxon>
        <taxon>Embryophyta</taxon>
        <taxon>Tracheophyta</taxon>
        <taxon>Spermatophyta</taxon>
        <taxon>Magnoliopsida</taxon>
        <taxon>Liliopsida</taxon>
        <taxon>Poales</taxon>
        <taxon>Poaceae</taxon>
        <taxon>BOP clade</taxon>
        <taxon>Oryzoideae</taxon>
        <taxon>Oryzeae</taxon>
        <taxon>Oryzinae</taxon>
        <taxon>Oryza</taxon>
        <taxon>Oryza sativa</taxon>
    </lineage>
</organism>
<evidence type="ECO:0000313" key="2">
    <source>
        <dbReference type="EMBL" id="BAD23037.1"/>
    </source>
</evidence>
<dbReference type="Proteomes" id="UP000000763">
    <property type="component" value="Chromosome 2"/>
</dbReference>
<sequence>MATHHRSARPAGNHLHCHLSRPPPTPSPPSHRSIAIKRHRHSLDVGHRQRHYRTSLNDHHQIRSFFGAPPVDPALIGMTVIKPPTTNLPSYRAHAGAASSNRPLEAPDDKQEKEVVPVPAEQLLCPASFKAAADTSKTGHIKNRKQKR</sequence>
<name>Q6K920_ORYSJ</name>
<feature type="compositionally biased region" description="Basic residues" evidence="1">
    <location>
        <begin position="139"/>
        <end position="148"/>
    </location>
</feature>
<evidence type="ECO:0000256" key="1">
    <source>
        <dbReference type="SAM" id="MobiDB-lite"/>
    </source>
</evidence>
<reference evidence="3" key="1">
    <citation type="journal article" date="2005" name="Nature">
        <title>The map-based sequence of the rice genome.</title>
        <authorList>
            <consortium name="International rice genome sequencing project (IRGSP)"/>
            <person name="Matsumoto T."/>
            <person name="Wu J."/>
            <person name="Kanamori H."/>
            <person name="Katayose Y."/>
            <person name="Fujisawa M."/>
            <person name="Namiki N."/>
            <person name="Mizuno H."/>
            <person name="Yamamoto K."/>
            <person name="Antonio B.A."/>
            <person name="Baba T."/>
            <person name="Sakata K."/>
            <person name="Nagamura Y."/>
            <person name="Aoki H."/>
            <person name="Arikawa K."/>
            <person name="Arita K."/>
            <person name="Bito T."/>
            <person name="Chiden Y."/>
            <person name="Fujitsuka N."/>
            <person name="Fukunaka R."/>
            <person name="Hamada M."/>
            <person name="Harada C."/>
            <person name="Hayashi A."/>
            <person name="Hijishita S."/>
            <person name="Honda M."/>
            <person name="Hosokawa S."/>
            <person name="Ichikawa Y."/>
            <person name="Idonuma A."/>
            <person name="Iijima M."/>
            <person name="Ikeda M."/>
            <person name="Ikeno M."/>
            <person name="Ito K."/>
            <person name="Ito S."/>
            <person name="Ito T."/>
            <person name="Ito Y."/>
            <person name="Ito Y."/>
            <person name="Iwabuchi A."/>
            <person name="Kamiya K."/>
            <person name="Karasawa W."/>
            <person name="Kurita K."/>
            <person name="Katagiri S."/>
            <person name="Kikuta A."/>
            <person name="Kobayashi H."/>
            <person name="Kobayashi N."/>
            <person name="Machita K."/>
            <person name="Maehara T."/>
            <person name="Masukawa M."/>
            <person name="Mizubayashi T."/>
            <person name="Mukai Y."/>
            <person name="Nagasaki H."/>
            <person name="Nagata Y."/>
            <person name="Naito S."/>
            <person name="Nakashima M."/>
            <person name="Nakama Y."/>
            <person name="Nakamichi Y."/>
            <person name="Nakamura M."/>
            <person name="Meguro A."/>
            <person name="Negishi M."/>
            <person name="Ohta I."/>
            <person name="Ohta T."/>
            <person name="Okamoto M."/>
            <person name="Ono N."/>
            <person name="Saji S."/>
            <person name="Sakaguchi M."/>
            <person name="Sakai K."/>
            <person name="Shibata M."/>
            <person name="Shimokawa T."/>
            <person name="Song J."/>
            <person name="Takazaki Y."/>
            <person name="Terasawa K."/>
            <person name="Tsugane M."/>
            <person name="Tsuji K."/>
            <person name="Ueda S."/>
            <person name="Waki K."/>
            <person name="Yamagata H."/>
            <person name="Yamamoto M."/>
            <person name="Yamamoto S."/>
            <person name="Yamane H."/>
            <person name="Yoshiki S."/>
            <person name="Yoshihara R."/>
            <person name="Yukawa K."/>
            <person name="Zhong H."/>
            <person name="Yano M."/>
            <person name="Yuan Q."/>
            <person name="Ouyang S."/>
            <person name="Liu J."/>
            <person name="Jones K.M."/>
            <person name="Gansberger K."/>
            <person name="Moffat K."/>
            <person name="Hill J."/>
            <person name="Bera J."/>
            <person name="Fadrosh D."/>
            <person name="Jin S."/>
            <person name="Johri S."/>
            <person name="Kim M."/>
            <person name="Overton L."/>
            <person name="Reardon M."/>
            <person name="Tsitrin T."/>
            <person name="Vuong H."/>
            <person name="Weaver B."/>
            <person name="Ciecko A."/>
            <person name="Tallon L."/>
            <person name="Jackson J."/>
            <person name="Pai G."/>
            <person name="Aken S.V."/>
            <person name="Utterback T."/>
            <person name="Reidmuller S."/>
            <person name="Feldblyum T."/>
            <person name="Hsiao J."/>
            <person name="Zismann V."/>
            <person name="Iobst S."/>
            <person name="de Vazeille A.R."/>
            <person name="Buell C.R."/>
            <person name="Ying K."/>
            <person name="Li Y."/>
            <person name="Lu T."/>
            <person name="Huang Y."/>
            <person name="Zhao Q."/>
            <person name="Feng Q."/>
            <person name="Zhang L."/>
            <person name="Zhu J."/>
            <person name="Weng Q."/>
            <person name="Mu J."/>
            <person name="Lu Y."/>
            <person name="Fan D."/>
            <person name="Liu Y."/>
            <person name="Guan J."/>
            <person name="Zhang Y."/>
            <person name="Yu S."/>
            <person name="Liu X."/>
            <person name="Zhang Y."/>
            <person name="Hong G."/>
            <person name="Han B."/>
            <person name="Choisne N."/>
            <person name="Demange N."/>
            <person name="Orjeda G."/>
            <person name="Samain S."/>
            <person name="Cattolico L."/>
            <person name="Pelletier E."/>
            <person name="Couloux A."/>
            <person name="Segurens B."/>
            <person name="Wincker P."/>
            <person name="D'Hont A."/>
            <person name="Scarpelli C."/>
            <person name="Weissenbach J."/>
            <person name="Salanoubat M."/>
            <person name="Quetier F."/>
            <person name="Yu Y."/>
            <person name="Kim H.R."/>
            <person name="Rambo T."/>
            <person name="Currie J."/>
            <person name="Collura K."/>
            <person name="Luo M."/>
            <person name="Yang T."/>
            <person name="Ammiraju J.S.S."/>
            <person name="Engler F."/>
            <person name="Soderlund C."/>
            <person name="Wing R.A."/>
            <person name="Palmer L.E."/>
            <person name="de la Bastide M."/>
            <person name="Spiegel L."/>
            <person name="Nascimento L."/>
            <person name="Zutavern T."/>
            <person name="O'Shaughnessy A."/>
            <person name="Dike S."/>
            <person name="Dedhia N."/>
            <person name="Preston R."/>
            <person name="Balija V."/>
            <person name="McCombie W.R."/>
            <person name="Chow T."/>
            <person name="Chen H."/>
            <person name="Chung M."/>
            <person name="Chen C."/>
            <person name="Shaw J."/>
            <person name="Wu H."/>
            <person name="Hsiao K."/>
            <person name="Chao Y."/>
            <person name="Chu M."/>
            <person name="Cheng C."/>
            <person name="Hour A."/>
            <person name="Lee P."/>
            <person name="Lin S."/>
            <person name="Lin Y."/>
            <person name="Liou J."/>
            <person name="Liu S."/>
            <person name="Hsing Y."/>
            <person name="Raghuvanshi S."/>
            <person name="Mohanty A."/>
            <person name="Bharti A.K."/>
            <person name="Gaur A."/>
            <person name="Gupta V."/>
            <person name="Kumar D."/>
            <person name="Ravi V."/>
            <person name="Vij S."/>
            <person name="Kapur A."/>
            <person name="Khurana P."/>
            <person name="Khurana P."/>
            <person name="Khurana J.P."/>
            <person name="Tyagi A.K."/>
            <person name="Gaikwad K."/>
            <person name="Singh A."/>
            <person name="Dalal V."/>
            <person name="Srivastava S."/>
            <person name="Dixit A."/>
            <person name="Pal A.K."/>
            <person name="Ghazi I.A."/>
            <person name="Yadav M."/>
            <person name="Pandit A."/>
            <person name="Bhargava A."/>
            <person name="Sureshbabu K."/>
            <person name="Batra K."/>
            <person name="Sharma T.R."/>
            <person name="Mohapatra T."/>
            <person name="Singh N.K."/>
            <person name="Messing J."/>
            <person name="Nelson A.B."/>
            <person name="Fuks G."/>
            <person name="Kavchok S."/>
            <person name="Keizer G."/>
            <person name="Linton E."/>
            <person name="Llaca V."/>
            <person name="Song R."/>
            <person name="Tanyolac B."/>
            <person name="Young S."/>
            <person name="Ho-Il K."/>
            <person name="Hahn J.H."/>
            <person name="Sangsakoo G."/>
            <person name="Vanavichit A."/>
            <person name="de Mattos Luiz.A.T."/>
            <person name="Zimmer P.D."/>
            <person name="Malone G."/>
            <person name="Dellagostin O."/>
            <person name="de Oliveira A.C."/>
            <person name="Bevan M."/>
            <person name="Bancroft I."/>
            <person name="Minx P."/>
            <person name="Cordum H."/>
            <person name="Wilson R."/>
            <person name="Cheng Z."/>
            <person name="Jin W."/>
            <person name="Jiang J."/>
            <person name="Leong S.A."/>
            <person name="Iwama H."/>
            <person name="Gojobori T."/>
            <person name="Itoh T."/>
            <person name="Niimura Y."/>
            <person name="Fujii Y."/>
            <person name="Habara T."/>
            <person name="Sakai H."/>
            <person name="Sato Y."/>
            <person name="Wilson G."/>
            <person name="Kumar K."/>
            <person name="McCouch S."/>
            <person name="Juretic N."/>
            <person name="Hoen D."/>
            <person name="Wright S."/>
            <person name="Bruskiewich R."/>
            <person name="Bureau T."/>
            <person name="Miyao A."/>
            <person name="Hirochika H."/>
            <person name="Nishikawa T."/>
            <person name="Kadowaki K."/>
            <person name="Sugiura M."/>
            <person name="Burr B."/>
            <person name="Sasaki T."/>
        </authorList>
    </citation>
    <scope>NUCLEOTIDE SEQUENCE [LARGE SCALE GENOMIC DNA]</scope>
    <source>
        <strain evidence="3">cv. Nipponbare</strain>
    </source>
</reference>
<gene>
    <name evidence="2" type="primary">OJ1288_D09.31</name>
</gene>
<feature type="compositionally biased region" description="Basic and acidic residues" evidence="1">
    <location>
        <begin position="105"/>
        <end position="115"/>
    </location>
</feature>
<accession>Q6K920</accession>
<reference evidence="3" key="2">
    <citation type="journal article" date="2008" name="Nucleic Acids Res.">
        <title>The rice annotation project database (RAP-DB): 2008 update.</title>
        <authorList>
            <consortium name="The rice annotation project (RAP)"/>
        </authorList>
    </citation>
    <scope>GENOME REANNOTATION</scope>
    <source>
        <strain evidence="3">cv. Nipponbare</strain>
    </source>
</reference>
<feature type="region of interest" description="Disordered" evidence="1">
    <location>
        <begin position="87"/>
        <end position="115"/>
    </location>
</feature>
<feature type="region of interest" description="Disordered" evidence="1">
    <location>
        <begin position="128"/>
        <end position="148"/>
    </location>
</feature>
<feature type="region of interest" description="Disordered" evidence="1">
    <location>
        <begin position="1"/>
        <end position="32"/>
    </location>
</feature>
<proteinExistence type="predicted"/>